<evidence type="ECO:0000259" key="2">
    <source>
        <dbReference type="Pfam" id="PF21922"/>
    </source>
</evidence>
<evidence type="ECO:0000313" key="3">
    <source>
        <dbReference type="EMBL" id="TEB05733.1"/>
    </source>
</evidence>
<dbReference type="Pfam" id="PF21922">
    <property type="entry name" value="PBP_dimer_2"/>
    <property type="match status" value="1"/>
</dbReference>
<accession>A0A4Y7RAM3</accession>
<dbReference type="InterPro" id="IPR036138">
    <property type="entry name" value="PBP_dimer_sf"/>
</dbReference>
<sequence length="464" mass="48906">MKQNILKLGYLLLGLLAVLVIYLSYMQLYRGPALADNPYNRRYQEYEAQVKRGTIYDTKGIALAKSDYSQSKNRRVYPAGQNTAQVIGYINERYGRAGLESAYDRNLLGMEGADRFRNLLNRLLGREQLGGDVTLTVDSALQKLAMDMLGGRRGAVVLLDPRTGAVRVMASSPSYDPNRLEDIWPQLLQDPQAPLINRATQGAYPPGSTFKIITAAAALATDLSLAEKRFDCPGYLVVNGFKLDDTAAHGEVDLTRALAVSCNTTFAQLGLIAGAEGLQRAVKAFGLLQEPPVGIPARAGTMAAAGAMTPTELASSAIGQGEVLVSPLQMALSAAAIANRGIIMQPYLVDTVKDSLGTTVKQQVARTWLTATTPEIAEKIKAGMTSAVKNGTAQAAAVSGMQVAGKTGSAQNPQGQTHAWFIGFAPSDQPRLAVAVILENAGPGGAVAAPVAGSLLAAAVAAGY</sequence>
<name>A0A4Y7RAM3_9FIRM</name>
<keyword evidence="4" id="KW-1185">Reference proteome</keyword>
<dbReference type="GO" id="GO:0071555">
    <property type="term" value="P:cell wall organization"/>
    <property type="evidence" value="ECO:0007669"/>
    <property type="project" value="TreeGrafter"/>
</dbReference>
<dbReference type="InterPro" id="IPR012338">
    <property type="entry name" value="Beta-lactam/transpept-like"/>
</dbReference>
<dbReference type="SUPFAM" id="SSF56601">
    <property type="entry name" value="beta-lactamase/transpeptidase-like"/>
    <property type="match status" value="1"/>
</dbReference>
<dbReference type="AlphaFoldDB" id="A0A4Y7RAM3"/>
<organism evidence="3 4">
    <name type="scientific">Pelotomaculum schinkii</name>
    <dbReference type="NCBI Taxonomy" id="78350"/>
    <lineage>
        <taxon>Bacteria</taxon>
        <taxon>Bacillati</taxon>
        <taxon>Bacillota</taxon>
        <taxon>Clostridia</taxon>
        <taxon>Eubacteriales</taxon>
        <taxon>Desulfotomaculaceae</taxon>
        <taxon>Pelotomaculum</taxon>
    </lineage>
</organism>
<dbReference type="EMBL" id="QFGA01000002">
    <property type="protein sequence ID" value="TEB05733.1"/>
    <property type="molecule type" value="Genomic_DNA"/>
</dbReference>
<feature type="domain" description="Penicillin-binding protein transpeptidase" evidence="1">
    <location>
        <begin position="154"/>
        <end position="456"/>
    </location>
</feature>
<evidence type="ECO:0000259" key="1">
    <source>
        <dbReference type="Pfam" id="PF00905"/>
    </source>
</evidence>
<dbReference type="Gene3D" id="3.90.1310.10">
    <property type="entry name" value="Penicillin-binding protein 2a (Domain 2)"/>
    <property type="match status" value="1"/>
</dbReference>
<dbReference type="PANTHER" id="PTHR30627">
    <property type="entry name" value="PEPTIDOGLYCAN D,D-TRANSPEPTIDASE"/>
    <property type="match status" value="1"/>
</dbReference>
<dbReference type="GO" id="GO:0071972">
    <property type="term" value="F:peptidoglycan L,D-transpeptidase activity"/>
    <property type="evidence" value="ECO:0007669"/>
    <property type="project" value="TreeGrafter"/>
</dbReference>
<reference evidence="3 4" key="1">
    <citation type="journal article" date="2018" name="Environ. Microbiol.">
        <title>Novel energy conservation strategies and behaviour of Pelotomaculum schinkii driving syntrophic propionate catabolism.</title>
        <authorList>
            <person name="Hidalgo-Ahumada C.A.P."/>
            <person name="Nobu M.K."/>
            <person name="Narihiro T."/>
            <person name="Tamaki H."/>
            <person name="Liu W.T."/>
            <person name="Kamagata Y."/>
            <person name="Stams A.J.M."/>
            <person name="Imachi H."/>
            <person name="Sousa D.Z."/>
        </authorList>
    </citation>
    <scope>NUCLEOTIDE SEQUENCE [LARGE SCALE GENOMIC DNA]</scope>
    <source>
        <strain evidence="3 4">HH</strain>
    </source>
</reference>
<dbReference type="SUPFAM" id="SSF56519">
    <property type="entry name" value="Penicillin binding protein dimerisation domain"/>
    <property type="match status" value="1"/>
</dbReference>
<dbReference type="GO" id="GO:0005886">
    <property type="term" value="C:plasma membrane"/>
    <property type="evidence" value="ECO:0007669"/>
    <property type="project" value="TreeGrafter"/>
</dbReference>
<feature type="domain" description="Penicillin binding protein A dimerisation" evidence="2">
    <location>
        <begin position="52"/>
        <end position="133"/>
    </location>
</feature>
<dbReference type="PANTHER" id="PTHR30627:SF24">
    <property type="entry name" value="PENICILLIN-BINDING PROTEIN 4B"/>
    <property type="match status" value="1"/>
</dbReference>
<gene>
    <name evidence="3" type="primary">pbpA</name>
    <name evidence="3" type="ORF">Psch_02774</name>
</gene>
<proteinExistence type="predicted"/>
<dbReference type="InterPro" id="IPR001460">
    <property type="entry name" value="PCN-bd_Tpept"/>
</dbReference>
<dbReference type="RefSeq" id="WP_190258480.1">
    <property type="nucleotide sequence ID" value="NZ_QFGA01000002.1"/>
</dbReference>
<dbReference type="GO" id="GO:0008658">
    <property type="term" value="F:penicillin binding"/>
    <property type="evidence" value="ECO:0007669"/>
    <property type="project" value="InterPro"/>
</dbReference>
<dbReference type="InterPro" id="IPR054120">
    <property type="entry name" value="PBPA_dimer"/>
</dbReference>
<dbReference type="Pfam" id="PF00905">
    <property type="entry name" value="Transpeptidase"/>
    <property type="match status" value="1"/>
</dbReference>
<dbReference type="Proteomes" id="UP000298324">
    <property type="component" value="Unassembled WGS sequence"/>
</dbReference>
<comment type="caution">
    <text evidence="3">The sequence shown here is derived from an EMBL/GenBank/DDBJ whole genome shotgun (WGS) entry which is preliminary data.</text>
</comment>
<dbReference type="InterPro" id="IPR050515">
    <property type="entry name" value="Beta-lactam/transpept"/>
</dbReference>
<evidence type="ECO:0000313" key="4">
    <source>
        <dbReference type="Proteomes" id="UP000298324"/>
    </source>
</evidence>
<dbReference type="Gene3D" id="3.40.710.10">
    <property type="entry name" value="DD-peptidase/beta-lactamase superfamily"/>
    <property type="match status" value="1"/>
</dbReference>
<protein>
    <submittedName>
        <fullName evidence="3">Penicillin-binding protein A</fullName>
    </submittedName>
</protein>